<reference evidence="1" key="1">
    <citation type="submission" date="2018-02" db="EMBL/GenBank/DDBJ databases">
        <title>Rhizophora mucronata_Transcriptome.</title>
        <authorList>
            <person name="Meera S.P."/>
            <person name="Sreeshan A."/>
            <person name="Augustine A."/>
        </authorList>
    </citation>
    <scope>NUCLEOTIDE SEQUENCE</scope>
    <source>
        <tissue evidence="1">Leaf</tissue>
    </source>
</reference>
<dbReference type="EMBL" id="GGEC01061079">
    <property type="protein sequence ID" value="MBX41563.1"/>
    <property type="molecule type" value="Transcribed_RNA"/>
</dbReference>
<evidence type="ECO:0000313" key="1">
    <source>
        <dbReference type="EMBL" id="MBX41563.1"/>
    </source>
</evidence>
<protein>
    <submittedName>
        <fullName evidence="1">Uncharacterized protein</fullName>
    </submittedName>
</protein>
<accession>A0A2P2NGI5</accession>
<sequence>MGPNTRILQSYLHKNQPEINSTCLLEKRCQVHQFSTAQESKKELNPNM</sequence>
<organism evidence="1">
    <name type="scientific">Rhizophora mucronata</name>
    <name type="common">Asiatic mangrove</name>
    <dbReference type="NCBI Taxonomy" id="61149"/>
    <lineage>
        <taxon>Eukaryota</taxon>
        <taxon>Viridiplantae</taxon>
        <taxon>Streptophyta</taxon>
        <taxon>Embryophyta</taxon>
        <taxon>Tracheophyta</taxon>
        <taxon>Spermatophyta</taxon>
        <taxon>Magnoliopsida</taxon>
        <taxon>eudicotyledons</taxon>
        <taxon>Gunneridae</taxon>
        <taxon>Pentapetalae</taxon>
        <taxon>rosids</taxon>
        <taxon>fabids</taxon>
        <taxon>Malpighiales</taxon>
        <taxon>Rhizophoraceae</taxon>
        <taxon>Rhizophora</taxon>
    </lineage>
</organism>
<name>A0A2P2NGI5_RHIMU</name>
<dbReference type="AlphaFoldDB" id="A0A2P2NGI5"/>
<proteinExistence type="predicted"/>